<dbReference type="Gene3D" id="3.40.50.2000">
    <property type="entry name" value="Glycogen Phosphorylase B"/>
    <property type="match status" value="2"/>
</dbReference>
<dbReference type="InterPro" id="IPR003331">
    <property type="entry name" value="UDP_GlcNAc_Epimerase_2_dom"/>
</dbReference>
<feature type="domain" description="UDP-N-acetylglucosamine 2-epimerase" evidence="6">
    <location>
        <begin position="28"/>
        <end position="366"/>
    </location>
</feature>
<gene>
    <name evidence="7" type="ORF">DFR29_116121</name>
</gene>
<keyword evidence="1 5" id="KW-0413">Isomerase</keyword>
<accession>A0A4R6YNY8</accession>
<dbReference type="Pfam" id="PF02350">
    <property type="entry name" value="Epimerase_2"/>
    <property type="match status" value="1"/>
</dbReference>
<evidence type="ECO:0000256" key="5">
    <source>
        <dbReference type="RuleBase" id="RU003513"/>
    </source>
</evidence>
<dbReference type="InterPro" id="IPR029767">
    <property type="entry name" value="WecB-like"/>
</dbReference>
<reference evidence="7 8" key="1">
    <citation type="submission" date="2019-03" db="EMBL/GenBank/DDBJ databases">
        <title>Genomic Encyclopedia of Type Strains, Phase IV (KMG-IV): sequencing the most valuable type-strain genomes for metagenomic binning, comparative biology and taxonomic classification.</title>
        <authorList>
            <person name="Goeker M."/>
        </authorList>
    </citation>
    <scope>NUCLEOTIDE SEQUENCE [LARGE SCALE GENOMIC DNA]</scope>
    <source>
        <strain evidence="7 8">DSM 21667</strain>
    </source>
</reference>
<evidence type="ECO:0000256" key="4">
    <source>
        <dbReference type="ARBA" id="ARBA00038858"/>
    </source>
</evidence>
<comment type="similarity">
    <text evidence="3 5">Belongs to the UDP-N-acetylglucosamine 2-epimerase family.</text>
</comment>
<dbReference type="CDD" id="cd03786">
    <property type="entry name" value="GTB_UDP-GlcNAc_2-Epimerase"/>
    <property type="match status" value="1"/>
</dbReference>
<dbReference type="Proteomes" id="UP000295293">
    <property type="component" value="Unassembled WGS sequence"/>
</dbReference>
<dbReference type="GO" id="GO:0008761">
    <property type="term" value="F:UDP-N-acetylglucosamine 2-epimerase activity"/>
    <property type="evidence" value="ECO:0007669"/>
    <property type="project" value="UniProtKB-EC"/>
</dbReference>
<evidence type="ECO:0000313" key="7">
    <source>
        <dbReference type="EMBL" id="TDR39419.1"/>
    </source>
</evidence>
<sequence>MSANSPNSRVLVVAGTRPECLKLASVVRALRATPSLQPLLLNSGQHQAMVERTFAQLDLHCDLVNPQIASASLSHALAALRDGVRRVAREQSAALVVSQGDTSSAYAAALAARDLGLPLAHVEAGLRTSHPYRPFPEELFRRRIAPIARLNFAPTAQAAANLRSEGVAGERIFQVGNSVIDLLREQVEDSRPLALPFLPDTPRHIALTLHRRENYGRGLDLVCAAVLQLLDLHDDIGVVCPVHPNPAVGSRIRRHLSAHPRINLVDPLDYRPFIALLAHARLAITDSGGIQEEAPYLGTPVLVVRENTERPESVALGAATLVPLKTERIVAEANRLLAVPAPLRLPFAPESAYGDGRSGERIAAAIANHLHDRA</sequence>
<dbReference type="AlphaFoldDB" id="A0A4R6YNY8"/>
<dbReference type="PANTHER" id="PTHR43174">
    <property type="entry name" value="UDP-N-ACETYLGLUCOSAMINE 2-EPIMERASE"/>
    <property type="match status" value="1"/>
</dbReference>
<dbReference type="SUPFAM" id="SSF53756">
    <property type="entry name" value="UDP-Glycosyltransferase/glycogen phosphorylase"/>
    <property type="match status" value="1"/>
</dbReference>
<evidence type="ECO:0000259" key="6">
    <source>
        <dbReference type="Pfam" id="PF02350"/>
    </source>
</evidence>
<keyword evidence="8" id="KW-1185">Reference proteome</keyword>
<evidence type="ECO:0000313" key="8">
    <source>
        <dbReference type="Proteomes" id="UP000295293"/>
    </source>
</evidence>
<dbReference type="PANTHER" id="PTHR43174:SF2">
    <property type="entry name" value="UDP-N-ACETYLGLUCOSAMINE 2-EPIMERASE"/>
    <property type="match status" value="1"/>
</dbReference>
<protein>
    <recommendedName>
        <fullName evidence="4">UDP-N-acetylglucosamine 2-epimerase (non-hydrolyzing)</fullName>
        <ecNumber evidence="4">5.1.3.14</ecNumber>
    </recommendedName>
</protein>
<organism evidence="7 8">
    <name type="scientific">Tahibacter aquaticus</name>
    <dbReference type="NCBI Taxonomy" id="520092"/>
    <lineage>
        <taxon>Bacteria</taxon>
        <taxon>Pseudomonadati</taxon>
        <taxon>Pseudomonadota</taxon>
        <taxon>Gammaproteobacteria</taxon>
        <taxon>Lysobacterales</taxon>
        <taxon>Rhodanobacteraceae</taxon>
        <taxon>Tahibacter</taxon>
    </lineage>
</organism>
<dbReference type="RefSeq" id="WP_166654278.1">
    <property type="nucleotide sequence ID" value="NZ_SNZH01000016.1"/>
</dbReference>
<evidence type="ECO:0000256" key="2">
    <source>
        <dbReference type="ARBA" id="ARBA00036080"/>
    </source>
</evidence>
<comment type="caution">
    <text evidence="7">The sequence shown here is derived from an EMBL/GenBank/DDBJ whole genome shotgun (WGS) entry which is preliminary data.</text>
</comment>
<comment type="catalytic activity">
    <reaction evidence="2">
        <text>UDP-N-acetyl-alpha-D-glucosamine = UDP-N-acetyl-alpha-D-mannosamine</text>
        <dbReference type="Rhea" id="RHEA:17213"/>
        <dbReference type="ChEBI" id="CHEBI:57705"/>
        <dbReference type="ChEBI" id="CHEBI:68623"/>
        <dbReference type="EC" id="5.1.3.14"/>
    </reaction>
</comment>
<proteinExistence type="inferred from homology"/>
<name>A0A4R6YNY8_9GAMM</name>
<dbReference type="EC" id="5.1.3.14" evidence="4"/>
<dbReference type="NCBIfam" id="TIGR00236">
    <property type="entry name" value="wecB"/>
    <property type="match status" value="1"/>
</dbReference>
<dbReference type="EMBL" id="SNZH01000016">
    <property type="protein sequence ID" value="TDR39419.1"/>
    <property type="molecule type" value="Genomic_DNA"/>
</dbReference>
<evidence type="ECO:0000256" key="1">
    <source>
        <dbReference type="ARBA" id="ARBA00023235"/>
    </source>
</evidence>
<evidence type="ECO:0000256" key="3">
    <source>
        <dbReference type="ARBA" id="ARBA00038209"/>
    </source>
</evidence>